<feature type="region of interest" description="Disordered" evidence="6">
    <location>
        <begin position="18"/>
        <end position="79"/>
    </location>
</feature>
<evidence type="ECO:0000256" key="4">
    <source>
        <dbReference type="ARBA" id="ARBA00022989"/>
    </source>
</evidence>
<feature type="compositionally biased region" description="Acidic residues" evidence="6">
    <location>
        <begin position="53"/>
        <end position="69"/>
    </location>
</feature>
<keyword evidence="5 7" id="KW-0472">Membrane</keyword>
<feature type="compositionally biased region" description="Basic and acidic residues" evidence="6">
    <location>
        <begin position="70"/>
        <end position="79"/>
    </location>
</feature>
<feature type="compositionally biased region" description="Polar residues" evidence="6">
    <location>
        <begin position="35"/>
        <end position="51"/>
    </location>
</feature>
<organism evidence="8 9">
    <name type="scientific">Botryotinia fuckeliana (strain BcDW1)</name>
    <name type="common">Noble rot fungus</name>
    <name type="synonym">Botrytis cinerea</name>
    <dbReference type="NCBI Taxonomy" id="1290391"/>
    <lineage>
        <taxon>Eukaryota</taxon>
        <taxon>Fungi</taxon>
        <taxon>Dikarya</taxon>
        <taxon>Ascomycota</taxon>
        <taxon>Pezizomycotina</taxon>
        <taxon>Leotiomycetes</taxon>
        <taxon>Helotiales</taxon>
        <taxon>Sclerotiniaceae</taxon>
        <taxon>Botrytis</taxon>
    </lineage>
</organism>
<dbReference type="AlphaFoldDB" id="M7TRR9"/>
<dbReference type="PANTHER" id="PTHR31851">
    <property type="entry name" value="FE(2+)/MN(2+) TRANSPORTER PCL1"/>
    <property type="match status" value="1"/>
</dbReference>
<gene>
    <name evidence="8" type="ORF">BcDW1_7404</name>
</gene>
<comment type="similarity">
    <text evidence="2">Belongs to the CCC1 family.</text>
</comment>
<feature type="transmembrane region" description="Helical" evidence="7">
    <location>
        <begin position="251"/>
        <end position="269"/>
    </location>
</feature>
<protein>
    <submittedName>
        <fullName evidence="8">Putative vacuolar iron transporter protein</fullName>
    </submittedName>
</protein>
<evidence type="ECO:0000256" key="6">
    <source>
        <dbReference type="SAM" id="MobiDB-lite"/>
    </source>
</evidence>
<sequence>MVLAVLKNIFFYQSVTPKSPKSNRERGVPKIDFITSRQPLLPPNTNTTHNSESVDEPHDDDESTLDLESQDSRSEKSSKKKGWRIDARVISDATIGLSDGLTVPFALTAGLSAFNDSKIVIGGGMAELIAGAISMGLGGYLAAKSELASYHATREKTLERIETDLQGVLNDLMEEYEPYEFPKEVITGQSTHLAQMHPELLTDYIMQFQHCEEEPATSRAFTSALTISMGYFLGGLLPLLPYLFVATVAEGLYISVGVMVITLFIFGYVKTGMITGFQAKCIGGNCWGAAEMVLIGGVAAAAAMGLVTLFQPGV</sequence>
<feature type="transmembrane region" description="Helical" evidence="7">
    <location>
        <begin position="289"/>
        <end position="310"/>
    </location>
</feature>
<comment type="subcellular location">
    <subcellularLocation>
        <location evidence="1">Endomembrane system</location>
        <topology evidence="1">Multi-pass membrane protein</topology>
    </subcellularLocation>
</comment>
<evidence type="ECO:0000256" key="1">
    <source>
        <dbReference type="ARBA" id="ARBA00004127"/>
    </source>
</evidence>
<feature type="transmembrane region" description="Helical" evidence="7">
    <location>
        <begin position="224"/>
        <end position="245"/>
    </location>
</feature>
<evidence type="ECO:0000313" key="8">
    <source>
        <dbReference type="EMBL" id="EMR83990.1"/>
    </source>
</evidence>
<name>M7TRR9_BOTF1</name>
<keyword evidence="4 7" id="KW-1133">Transmembrane helix</keyword>
<dbReference type="Proteomes" id="UP000012045">
    <property type="component" value="Unassembled WGS sequence"/>
</dbReference>
<dbReference type="GO" id="GO:0030026">
    <property type="term" value="P:intracellular manganese ion homeostasis"/>
    <property type="evidence" value="ECO:0007669"/>
    <property type="project" value="InterPro"/>
</dbReference>
<dbReference type="GO" id="GO:0012505">
    <property type="term" value="C:endomembrane system"/>
    <property type="evidence" value="ECO:0007669"/>
    <property type="project" value="UniProtKB-SubCell"/>
</dbReference>
<dbReference type="HOGENOM" id="CLU_038957_0_0_1"/>
<evidence type="ECO:0000256" key="2">
    <source>
        <dbReference type="ARBA" id="ARBA00007049"/>
    </source>
</evidence>
<dbReference type="Pfam" id="PF01988">
    <property type="entry name" value="VIT1"/>
    <property type="match status" value="1"/>
</dbReference>
<dbReference type="InterPro" id="IPR008217">
    <property type="entry name" value="Ccc1_fam"/>
</dbReference>
<evidence type="ECO:0000256" key="3">
    <source>
        <dbReference type="ARBA" id="ARBA00022692"/>
    </source>
</evidence>
<accession>M7TRR9</accession>
<evidence type="ECO:0000256" key="7">
    <source>
        <dbReference type="SAM" id="Phobius"/>
    </source>
</evidence>
<dbReference type="OrthoDB" id="73465at2759"/>
<dbReference type="EMBL" id="KB707970">
    <property type="protein sequence ID" value="EMR83990.1"/>
    <property type="molecule type" value="Genomic_DNA"/>
</dbReference>
<proteinExistence type="inferred from homology"/>
<reference evidence="9" key="1">
    <citation type="journal article" date="2013" name="Genome Announc.">
        <title>Draft genome sequence of Botrytis cinerea BcDW1, inoculum for noble rot of grape berries.</title>
        <authorList>
            <person name="Blanco-Ulate B."/>
            <person name="Allen G."/>
            <person name="Powell A.L."/>
            <person name="Cantu D."/>
        </authorList>
    </citation>
    <scope>NUCLEOTIDE SEQUENCE [LARGE SCALE GENOMIC DNA]</scope>
    <source>
        <strain evidence="9">BcDW1</strain>
    </source>
</reference>
<evidence type="ECO:0000313" key="9">
    <source>
        <dbReference type="Proteomes" id="UP000012045"/>
    </source>
</evidence>
<evidence type="ECO:0000256" key="5">
    <source>
        <dbReference type="ARBA" id="ARBA00023136"/>
    </source>
</evidence>
<dbReference type="GO" id="GO:0005384">
    <property type="term" value="F:manganese ion transmembrane transporter activity"/>
    <property type="evidence" value="ECO:0007669"/>
    <property type="project" value="InterPro"/>
</dbReference>
<dbReference type="STRING" id="1290391.M7TRR9"/>
<keyword evidence="3 7" id="KW-0812">Transmembrane</keyword>